<gene>
    <name evidence="8" type="ORF">CTI12_AA168110</name>
</gene>
<feature type="domain" description="WRKY" evidence="7">
    <location>
        <begin position="76"/>
        <end position="135"/>
    </location>
</feature>
<dbReference type="GO" id="GO:0000976">
    <property type="term" value="F:transcription cis-regulatory region binding"/>
    <property type="evidence" value="ECO:0007669"/>
    <property type="project" value="TreeGrafter"/>
</dbReference>
<dbReference type="SMART" id="SM00774">
    <property type="entry name" value="WRKY"/>
    <property type="match status" value="1"/>
</dbReference>
<keyword evidence="9" id="KW-1185">Reference proteome</keyword>
<dbReference type="InterPro" id="IPR036576">
    <property type="entry name" value="WRKY_dom_sf"/>
</dbReference>
<name>A0A2U1PCC2_ARTAN</name>
<reference evidence="8 9" key="1">
    <citation type="journal article" date="2018" name="Mol. Plant">
        <title>The genome of Artemisia annua provides insight into the evolution of Asteraceae family and artemisinin biosynthesis.</title>
        <authorList>
            <person name="Shen Q."/>
            <person name="Zhang L."/>
            <person name="Liao Z."/>
            <person name="Wang S."/>
            <person name="Yan T."/>
            <person name="Shi P."/>
            <person name="Liu M."/>
            <person name="Fu X."/>
            <person name="Pan Q."/>
            <person name="Wang Y."/>
            <person name="Lv Z."/>
            <person name="Lu X."/>
            <person name="Zhang F."/>
            <person name="Jiang W."/>
            <person name="Ma Y."/>
            <person name="Chen M."/>
            <person name="Hao X."/>
            <person name="Li L."/>
            <person name="Tang Y."/>
            <person name="Lv G."/>
            <person name="Zhou Y."/>
            <person name="Sun X."/>
            <person name="Brodelius P.E."/>
            <person name="Rose J.K.C."/>
            <person name="Tang K."/>
        </authorList>
    </citation>
    <scope>NUCLEOTIDE SEQUENCE [LARGE SCALE GENOMIC DNA]</scope>
    <source>
        <strain evidence="9">cv. Huhao1</strain>
        <tissue evidence="8">Leaf</tissue>
    </source>
</reference>
<organism evidence="8 9">
    <name type="scientific">Artemisia annua</name>
    <name type="common">Sweet wormwood</name>
    <dbReference type="NCBI Taxonomy" id="35608"/>
    <lineage>
        <taxon>Eukaryota</taxon>
        <taxon>Viridiplantae</taxon>
        <taxon>Streptophyta</taxon>
        <taxon>Embryophyta</taxon>
        <taxon>Tracheophyta</taxon>
        <taxon>Spermatophyta</taxon>
        <taxon>Magnoliopsida</taxon>
        <taxon>eudicotyledons</taxon>
        <taxon>Gunneridae</taxon>
        <taxon>Pentapetalae</taxon>
        <taxon>asterids</taxon>
        <taxon>campanulids</taxon>
        <taxon>Asterales</taxon>
        <taxon>Asteraceae</taxon>
        <taxon>Asteroideae</taxon>
        <taxon>Anthemideae</taxon>
        <taxon>Artemisiinae</taxon>
        <taxon>Artemisia</taxon>
    </lineage>
</organism>
<sequence>MEVGFRAFNVHLEDNQNSPENSDDSPPSPMFYDTKATSTSSPKRSRRGTHKRVVHVPIKEVEGSRLKGETNAPPADSWAWRKYGQKPIKGSPYPRGYYRCSSSKGCPARKQVERSRTDPTMVMVTYSCEHNHPWPASRSNNNHHHNAPASPPTNSTLTTEPTNSNSDDQMEEEPPMLTRKSKHDHELELEREAEPEPEAETEIEQDKKFTSLEVGSCGAFASTNDQYAWFSDFDATSSTMLESPMMSRDIVEDSDMAMIFSIRDDEESFFADLDELPECSTVFRRREIEHCRKLAPWCGTTG</sequence>
<dbReference type="PANTHER" id="PTHR32096:SF137">
    <property type="entry name" value="WRKY TRANSCRIPTION FACTOR 65 ISOFORM X1-RELATED"/>
    <property type="match status" value="1"/>
</dbReference>
<feature type="compositionally biased region" description="Basic residues" evidence="6">
    <location>
        <begin position="43"/>
        <end position="54"/>
    </location>
</feature>
<evidence type="ECO:0000256" key="3">
    <source>
        <dbReference type="ARBA" id="ARBA00023125"/>
    </source>
</evidence>
<dbReference type="Pfam" id="PF03106">
    <property type="entry name" value="WRKY"/>
    <property type="match status" value="1"/>
</dbReference>
<feature type="compositionally biased region" description="Polar residues" evidence="6">
    <location>
        <begin position="153"/>
        <end position="167"/>
    </location>
</feature>
<accession>A0A2U1PCC2</accession>
<evidence type="ECO:0000256" key="2">
    <source>
        <dbReference type="ARBA" id="ARBA00023015"/>
    </source>
</evidence>
<evidence type="ECO:0000259" key="7">
    <source>
        <dbReference type="PROSITE" id="PS50811"/>
    </source>
</evidence>
<dbReference type="PANTHER" id="PTHR32096">
    <property type="entry name" value="WRKY TRANSCRIPTION FACTOR 30-RELATED-RELATED"/>
    <property type="match status" value="1"/>
</dbReference>
<evidence type="ECO:0000256" key="1">
    <source>
        <dbReference type="ARBA" id="ARBA00004123"/>
    </source>
</evidence>
<feature type="region of interest" description="Disordered" evidence="6">
    <location>
        <begin position="134"/>
        <end position="207"/>
    </location>
</feature>
<proteinExistence type="predicted"/>
<dbReference type="InterPro" id="IPR003657">
    <property type="entry name" value="WRKY_dom"/>
</dbReference>
<dbReference type="AlphaFoldDB" id="A0A2U1PCC2"/>
<dbReference type="Proteomes" id="UP000245207">
    <property type="component" value="Unassembled WGS sequence"/>
</dbReference>
<protein>
    <submittedName>
        <fullName evidence="8">WRKY DNA-binding protein 65</fullName>
    </submittedName>
</protein>
<dbReference type="FunFam" id="2.20.25.80:FF:000004">
    <property type="entry name" value="WRKY transcription factor 65"/>
    <property type="match status" value="1"/>
</dbReference>
<comment type="caution">
    <text evidence="8">The sequence shown here is derived from an EMBL/GenBank/DDBJ whole genome shotgun (WGS) entry which is preliminary data.</text>
</comment>
<keyword evidence="5" id="KW-0539">Nucleus</keyword>
<evidence type="ECO:0000256" key="6">
    <source>
        <dbReference type="SAM" id="MobiDB-lite"/>
    </source>
</evidence>
<dbReference type="PROSITE" id="PS50811">
    <property type="entry name" value="WRKY"/>
    <property type="match status" value="1"/>
</dbReference>
<keyword evidence="3 8" id="KW-0238">DNA-binding</keyword>
<dbReference type="InterPro" id="IPR044810">
    <property type="entry name" value="WRKY_plant"/>
</dbReference>
<feature type="compositionally biased region" description="Basic and acidic residues" evidence="6">
    <location>
        <begin position="183"/>
        <end position="194"/>
    </location>
</feature>
<dbReference type="EMBL" id="PKPP01001357">
    <property type="protein sequence ID" value="PWA83388.1"/>
    <property type="molecule type" value="Genomic_DNA"/>
</dbReference>
<dbReference type="OrthoDB" id="773436at2759"/>
<evidence type="ECO:0000313" key="8">
    <source>
        <dbReference type="EMBL" id="PWA83388.1"/>
    </source>
</evidence>
<dbReference type="SUPFAM" id="SSF118290">
    <property type="entry name" value="WRKY DNA-binding domain"/>
    <property type="match status" value="1"/>
</dbReference>
<dbReference type="Gene3D" id="2.20.25.80">
    <property type="entry name" value="WRKY domain"/>
    <property type="match status" value="1"/>
</dbReference>
<keyword evidence="4" id="KW-0804">Transcription</keyword>
<evidence type="ECO:0000256" key="5">
    <source>
        <dbReference type="ARBA" id="ARBA00023242"/>
    </source>
</evidence>
<dbReference type="GO" id="GO:0003700">
    <property type="term" value="F:DNA-binding transcription factor activity"/>
    <property type="evidence" value="ECO:0007669"/>
    <property type="project" value="InterPro"/>
</dbReference>
<dbReference type="GO" id="GO:0005634">
    <property type="term" value="C:nucleus"/>
    <property type="evidence" value="ECO:0007669"/>
    <property type="project" value="UniProtKB-SubCell"/>
</dbReference>
<keyword evidence="2" id="KW-0805">Transcription regulation</keyword>
<evidence type="ECO:0000256" key="4">
    <source>
        <dbReference type="ARBA" id="ARBA00023163"/>
    </source>
</evidence>
<feature type="region of interest" description="Disordered" evidence="6">
    <location>
        <begin position="1"/>
        <end position="54"/>
    </location>
</feature>
<evidence type="ECO:0000313" key="9">
    <source>
        <dbReference type="Proteomes" id="UP000245207"/>
    </source>
</evidence>
<comment type="subcellular location">
    <subcellularLocation>
        <location evidence="1">Nucleus</location>
    </subcellularLocation>
</comment>